<dbReference type="InterPro" id="IPR035986">
    <property type="entry name" value="PKD_dom_sf"/>
</dbReference>
<dbReference type="SUPFAM" id="SSF49299">
    <property type="entry name" value="PKD domain"/>
    <property type="match status" value="1"/>
</dbReference>
<dbReference type="InterPro" id="IPR000601">
    <property type="entry name" value="PKD_dom"/>
</dbReference>
<evidence type="ECO:0000259" key="1">
    <source>
        <dbReference type="PROSITE" id="PS50093"/>
    </source>
</evidence>
<proteinExistence type="predicted"/>
<evidence type="ECO:0000313" key="3">
    <source>
        <dbReference type="Proteomes" id="UP000256779"/>
    </source>
</evidence>
<dbReference type="Gene3D" id="2.60.40.10">
    <property type="entry name" value="Immunoglobulins"/>
    <property type="match status" value="1"/>
</dbReference>
<name>A0A3D9L2V9_MARFU</name>
<dbReference type="RefSeq" id="WP_245986326.1">
    <property type="nucleotide sequence ID" value="NZ_QREG01000010.1"/>
</dbReference>
<dbReference type="AlphaFoldDB" id="A0A3D9L2V9"/>
<evidence type="ECO:0000313" key="2">
    <source>
        <dbReference type="EMBL" id="RED98346.1"/>
    </source>
</evidence>
<dbReference type="EMBL" id="QREG01000010">
    <property type="protein sequence ID" value="RED98346.1"/>
    <property type="molecule type" value="Genomic_DNA"/>
</dbReference>
<dbReference type="InterPro" id="IPR022409">
    <property type="entry name" value="PKD/Chitinase_dom"/>
</dbReference>
<sequence>MTISKTILGILLMFCISVTSYSTARPDRVFKIYQFPINQIPRIDGQFSDWEKIPDTYTIGLEELNDTRFGNGTNLDPSDYDIDVKVAWVKGLNRLYFYIDAYDDYWDFDHHALGQDIFELVVDGDLSGGTFINQHNGNKNLLSKNELHYKGHGSHAQNYHIFTPVQNKDWAMVWGNTPWIKEFPHYNSASAFDFEHGESGRLQMEFYITPFDHAAFDGFSKSSVSQLKEDDFIGLAWCILDFDGKGKCEAFMNIAHDTKMIYDASYLCAFRLMPLEPEWQKPIAANWSFLEVDRSSRWIQFKDESQGKIEKWHWDFGDNTNSTEQHPKHIYKQGGTWTVTLTVEGPAGKSIRSKVWDVVTQ</sequence>
<accession>A0A3D9L2V9</accession>
<dbReference type="Proteomes" id="UP000256779">
    <property type="component" value="Unassembled WGS sequence"/>
</dbReference>
<reference evidence="2 3" key="1">
    <citation type="submission" date="2018-07" db="EMBL/GenBank/DDBJ databases">
        <title>Genomic Encyclopedia of Type Strains, Phase IV (KMG-IV): sequencing the most valuable type-strain genomes for metagenomic binning, comparative biology and taxonomic classification.</title>
        <authorList>
            <person name="Goeker M."/>
        </authorList>
    </citation>
    <scope>NUCLEOTIDE SEQUENCE [LARGE SCALE GENOMIC DNA]</scope>
    <source>
        <strain evidence="2 3">DSM 4134</strain>
    </source>
</reference>
<keyword evidence="3" id="KW-1185">Reference proteome</keyword>
<dbReference type="SMART" id="SM00089">
    <property type="entry name" value="PKD"/>
    <property type="match status" value="1"/>
</dbReference>
<dbReference type="PROSITE" id="PS50093">
    <property type="entry name" value="PKD"/>
    <property type="match status" value="1"/>
</dbReference>
<dbReference type="CDD" id="cd00146">
    <property type="entry name" value="PKD"/>
    <property type="match status" value="1"/>
</dbReference>
<gene>
    <name evidence="2" type="ORF">C7460_11016</name>
</gene>
<feature type="domain" description="PKD" evidence="1">
    <location>
        <begin position="299"/>
        <end position="355"/>
    </location>
</feature>
<comment type="caution">
    <text evidence="2">The sequence shown here is derived from an EMBL/GenBank/DDBJ whole genome shotgun (WGS) entry which is preliminary data.</text>
</comment>
<protein>
    <submittedName>
        <fullName evidence="2">PKD domain-containing protein</fullName>
    </submittedName>
</protein>
<organism evidence="2 3">
    <name type="scientific">Marinoscillum furvescens DSM 4134</name>
    <dbReference type="NCBI Taxonomy" id="1122208"/>
    <lineage>
        <taxon>Bacteria</taxon>
        <taxon>Pseudomonadati</taxon>
        <taxon>Bacteroidota</taxon>
        <taxon>Cytophagia</taxon>
        <taxon>Cytophagales</taxon>
        <taxon>Reichenbachiellaceae</taxon>
        <taxon>Marinoscillum</taxon>
    </lineage>
</organism>
<dbReference type="InterPro" id="IPR013783">
    <property type="entry name" value="Ig-like_fold"/>
</dbReference>
<dbReference type="Pfam" id="PF18911">
    <property type="entry name" value="PKD_4"/>
    <property type="match status" value="1"/>
</dbReference>